<name>A0ABV1RG56_9ALTE</name>
<protein>
    <recommendedName>
        <fullName evidence="4">Lipoprotein</fullName>
    </recommendedName>
</protein>
<dbReference type="PROSITE" id="PS51257">
    <property type="entry name" value="PROKAR_LIPOPROTEIN"/>
    <property type="match status" value="1"/>
</dbReference>
<organism evidence="2 3">
    <name type="scientific">Catenovulum sediminis</name>
    <dbReference type="NCBI Taxonomy" id="1740262"/>
    <lineage>
        <taxon>Bacteria</taxon>
        <taxon>Pseudomonadati</taxon>
        <taxon>Pseudomonadota</taxon>
        <taxon>Gammaproteobacteria</taxon>
        <taxon>Alteromonadales</taxon>
        <taxon>Alteromonadaceae</taxon>
        <taxon>Catenovulum</taxon>
    </lineage>
</organism>
<keyword evidence="3" id="KW-1185">Reference proteome</keyword>
<gene>
    <name evidence="2" type="ORF">ABS311_07470</name>
</gene>
<evidence type="ECO:0000256" key="1">
    <source>
        <dbReference type="SAM" id="SignalP"/>
    </source>
</evidence>
<sequence>MQLLKSAKTCLVVLAISGLAACSSSESAKEQVKTQYTYVAEDALIIGMKVEDAVGNQATEISPGEYQFALGVVPTPPVEFRSQNTDENPFATYQDIDESGDLSEADLAYSVGFDMQFVPPANETTGQAAVFANPIAALIPATGVPANGIGGIPANVINEAINKGVKGAATTQIQINGEETTIKEVIAKTSAKITAIQEALVAKSGQKVSSGNTASIKLLQDASLSSVGSLTDDTKFAEFFDAAINNSATDNDTKDLLKQAAIQVGANIAAVKAATTGTQKVVFESIIKVVQQQVKTTTTSSQVANLIKSSTVTNSVKGINTSIKLAEEVKNSGGKAAFINSLLLIPVPGTEAPLIEDNVSGFELTFNATNNQIAMAATGAFFDGLNLTYDAASATYFAVTGSQAVFVSLSANSQFLPGADIGNVRLMATCSFDFTTQTCGANNQALGIYTLATKAELCSQFDNAPANESFLQNLNANYGDACNTGN</sequence>
<dbReference type="Proteomes" id="UP001467690">
    <property type="component" value="Unassembled WGS sequence"/>
</dbReference>
<comment type="caution">
    <text evidence="2">The sequence shown here is derived from an EMBL/GenBank/DDBJ whole genome shotgun (WGS) entry which is preliminary data.</text>
</comment>
<keyword evidence="1" id="KW-0732">Signal</keyword>
<evidence type="ECO:0000313" key="2">
    <source>
        <dbReference type="EMBL" id="MER2491720.1"/>
    </source>
</evidence>
<feature type="signal peptide" evidence="1">
    <location>
        <begin position="1"/>
        <end position="28"/>
    </location>
</feature>
<accession>A0ABV1RG56</accession>
<evidence type="ECO:0000313" key="3">
    <source>
        <dbReference type="Proteomes" id="UP001467690"/>
    </source>
</evidence>
<feature type="chain" id="PRO_5046828735" description="Lipoprotein" evidence="1">
    <location>
        <begin position="29"/>
        <end position="486"/>
    </location>
</feature>
<dbReference type="RefSeq" id="WP_350401306.1">
    <property type="nucleotide sequence ID" value="NZ_JBELOE010000143.1"/>
</dbReference>
<dbReference type="EMBL" id="JBELOE010000143">
    <property type="protein sequence ID" value="MER2491720.1"/>
    <property type="molecule type" value="Genomic_DNA"/>
</dbReference>
<proteinExistence type="predicted"/>
<evidence type="ECO:0008006" key="4">
    <source>
        <dbReference type="Google" id="ProtNLM"/>
    </source>
</evidence>
<reference evidence="2 3" key="1">
    <citation type="submission" date="2024-06" db="EMBL/GenBank/DDBJ databases">
        <authorList>
            <person name="Chen R.Y."/>
        </authorList>
    </citation>
    <scope>NUCLEOTIDE SEQUENCE [LARGE SCALE GENOMIC DNA]</scope>
    <source>
        <strain evidence="2 3">D2</strain>
    </source>
</reference>